<dbReference type="AlphaFoldDB" id="A0A5C3LZY9"/>
<gene>
    <name evidence="2" type="ORF">BDQ12DRAFT_666475</name>
</gene>
<sequence>MHSSTTDASKTSGQIHNAKGSVKETLGKTFNAPHLAQSGRQEQMAGKTEVNAARGQGYAQGTGDCVEGKKDQMVGSITNDRSQQAHGNLQHSKGEAQQNFNRHL</sequence>
<evidence type="ECO:0008006" key="4">
    <source>
        <dbReference type="Google" id="ProtNLM"/>
    </source>
</evidence>
<dbReference type="PANTHER" id="PTHR40460">
    <property type="entry name" value="CHROMOSOME 1, WHOLE GENOME SHOTGUN SEQUENCE"/>
    <property type="match status" value="1"/>
</dbReference>
<accession>A0A5C3LZY9</accession>
<dbReference type="SUPFAM" id="SSF69047">
    <property type="entry name" value="Hypothetical protein YjbJ"/>
    <property type="match status" value="1"/>
</dbReference>
<feature type="region of interest" description="Disordered" evidence="1">
    <location>
        <begin position="1"/>
        <end position="104"/>
    </location>
</feature>
<proteinExistence type="predicted"/>
<organism evidence="2 3">
    <name type="scientific">Crucibulum laeve</name>
    <dbReference type="NCBI Taxonomy" id="68775"/>
    <lineage>
        <taxon>Eukaryota</taxon>
        <taxon>Fungi</taxon>
        <taxon>Dikarya</taxon>
        <taxon>Basidiomycota</taxon>
        <taxon>Agaricomycotina</taxon>
        <taxon>Agaricomycetes</taxon>
        <taxon>Agaricomycetidae</taxon>
        <taxon>Agaricales</taxon>
        <taxon>Agaricineae</taxon>
        <taxon>Nidulariaceae</taxon>
        <taxon>Crucibulum</taxon>
    </lineage>
</organism>
<evidence type="ECO:0000313" key="2">
    <source>
        <dbReference type="EMBL" id="TFK38285.1"/>
    </source>
</evidence>
<dbReference type="PANTHER" id="PTHR40460:SF1">
    <property type="entry name" value="CSBD-LIKE DOMAIN-CONTAINING PROTEIN"/>
    <property type="match status" value="1"/>
</dbReference>
<feature type="compositionally biased region" description="Polar residues" evidence="1">
    <location>
        <begin position="75"/>
        <end position="104"/>
    </location>
</feature>
<name>A0A5C3LZY9_9AGAR</name>
<protein>
    <recommendedName>
        <fullName evidence="4">CsbD-like domain-containing protein</fullName>
    </recommendedName>
</protein>
<dbReference type="OrthoDB" id="9999611at2759"/>
<dbReference type="EMBL" id="ML213604">
    <property type="protein sequence ID" value="TFK38285.1"/>
    <property type="molecule type" value="Genomic_DNA"/>
</dbReference>
<evidence type="ECO:0000256" key="1">
    <source>
        <dbReference type="SAM" id="MobiDB-lite"/>
    </source>
</evidence>
<dbReference type="Proteomes" id="UP000308652">
    <property type="component" value="Unassembled WGS sequence"/>
</dbReference>
<keyword evidence="3" id="KW-1185">Reference proteome</keyword>
<dbReference type="STRING" id="68775.A0A5C3LZY9"/>
<feature type="compositionally biased region" description="Polar residues" evidence="1">
    <location>
        <begin position="1"/>
        <end position="15"/>
    </location>
</feature>
<reference evidence="2 3" key="1">
    <citation type="journal article" date="2019" name="Nat. Ecol. Evol.">
        <title>Megaphylogeny resolves global patterns of mushroom evolution.</title>
        <authorList>
            <person name="Varga T."/>
            <person name="Krizsan K."/>
            <person name="Foldi C."/>
            <person name="Dima B."/>
            <person name="Sanchez-Garcia M."/>
            <person name="Sanchez-Ramirez S."/>
            <person name="Szollosi G.J."/>
            <person name="Szarkandi J.G."/>
            <person name="Papp V."/>
            <person name="Albert L."/>
            <person name="Andreopoulos W."/>
            <person name="Angelini C."/>
            <person name="Antonin V."/>
            <person name="Barry K.W."/>
            <person name="Bougher N.L."/>
            <person name="Buchanan P."/>
            <person name="Buyck B."/>
            <person name="Bense V."/>
            <person name="Catcheside P."/>
            <person name="Chovatia M."/>
            <person name="Cooper J."/>
            <person name="Damon W."/>
            <person name="Desjardin D."/>
            <person name="Finy P."/>
            <person name="Geml J."/>
            <person name="Haridas S."/>
            <person name="Hughes K."/>
            <person name="Justo A."/>
            <person name="Karasinski D."/>
            <person name="Kautmanova I."/>
            <person name="Kiss B."/>
            <person name="Kocsube S."/>
            <person name="Kotiranta H."/>
            <person name="LaButti K.M."/>
            <person name="Lechner B.E."/>
            <person name="Liimatainen K."/>
            <person name="Lipzen A."/>
            <person name="Lukacs Z."/>
            <person name="Mihaltcheva S."/>
            <person name="Morgado L.N."/>
            <person name="Niskanen T."/>
            <person name="Noordeloos M.E."/>
            <person name="Ohm R.A."/>
            <person name="Ortiz-Santana B."/>
            <person name="Ovrebo C."/>
            <person name="Racz N."/>
            <person name="Riley R."/>
            <person name="Savchenko A."/>
            <person name="Shiryaev A."/>
            <person name="Soop K."/>
            <person name="Spirin V."/>
            <person name="Szebenyi C."/>
            <person name="Tomsovsky M."/>
            <person name="Tulloss R.E."/>
            <person name="Uehling J."/>
            <person name="Grigoriev I.V."/>
            <person name="Vagvolgyi C."/>
            <person name="Papp T."/>
            <person name="Martin F.M."/>
            <person name="Miettinen O."/>
            <person name="Hibbett D.S."/>
            <person name="Nagy L.G."/>
        </authorList>
    </citation>
    <scope>NUCLEOTIDE SEQUENCE [LARGE SCALE GENOMIC DNA]</scope>
    <source>
        <strain evidence="2 3">CBS 166.37</strain>
    </source>
</reference>
<evidence type="ECO:0000313" key="3">
    <source>
        <dbReference type="Proteomes" id="UP000308652"/>
    </source>
</evidence>
<dbReference type="InterPro" id="IPR036629">
    <property type="entry name" value="YjbJ_sf"/>
</dbReference>